<feature type="domain" description="Transcription factor TFIID subunit 8 C-terminal" evidence="11">
    <location>
        <begin position="181"/>
        <end position="229"/>
    </location>
</feature>
<feature type="repeat" description="WD" evidence="8">
    <location>
        <begin position="417"/>
        <end position="458"/>
    </location>
</feature>
<dbReference type="InterPro" id="IPR009072">
    <property type="entry name" value="Histone-fold"/>
</dbReference>
<dbReference type="InterPro" id="IPR019473">
    <property type="entry name" value="TFIID_su8_C"/>
</dbReference>
<name>A0A2C5YM76_9HYPO</name>
<dbReference type="OrthoDB" id="7875889at2759"/>
<keyword evidence="3 8" id="KW-0853">WD repeat</keyword>
<evidence type="ECO:0000256" key="3">
    <source>
        <dbReference type="ARBA" id="ARBA00022574"/>
    </source>
</evidence>
<dbReference type="PRINTS" id="PR00320">
    <property type="entry name" value="GPROTEINBRPT"/>
</dbReference>
<dbReference type="SUPFAM" id="SSF50978">
    <property type="entry name" value="WD40 repeat-like"/>
    <property type="match status" value="1"/>
</dbReference>
<accession>A0A2C5YM76</accession>
<evidence type="ECO:0000313" key="13">
    <source>
        <dbReference type="Proteomes" id="UP000226431"/>
    </source>
</evidence>
<comment type="similarity">
    <text evidence="2">Belongs to the WD repeat G protein beta family. Ribosomal protein RACK1 subfamily.</text>
</comment>
<dbReference type="STRING" id="2004952.A0A2C5YM76"/>
<keyword evidence="5" id="KW-0805">Transcription regulation</keyword>
<dbReference type="GO" id="GO:0005634">
    <property type="term" value="C:nucleus"/>
    <property type="evidence" value="ECO:0007669"/>
    <property type="project" value="UniProtKB-SubCell"/>
</dbReference>
<dbReference type="GO" id="GO:0046982">
    <property type="term" value="F:protein heterodimerization activity"/>
    <property type="evidence" value="ECO:0007669"/>
    <property type="project" value="InterPro"/>
</dbReference>
<evidence type="ECO:0000256" key="1">
    <source>
        <dbReference type="ARBA" id="ARBA00004123"/>
    </source>
</evidence>
<dbReference type="Gene3D" id="2.130.10.10">
    <property type="entry name" value="YVTN repeat-like/Quinoprotein amine dehydrogenase"/>
    <property type="match status" value="1"/>
</dbReference>
<reference evidence="12 13" key="1">
    <citation type="submission" date="2017-06" db="EMBL/GenBank/DDBJ databases">
        <title>Ant-infecting Ophiocordyceps genomes reveal a high diversity of potential behavioral manipulation genes and a possible major role for enterotoxins.</title>
        <authorList>
            <person name="De Bekker C."/>
            <person name="Evans H.C."/>
            <person name="Brachmann A."/>
            <person name="Hughes D.P."/>
        </authorList>
    </citation>
    <scope>NUCLEOTIDE SEQUENCE [LARGE SCALE GENOMIC DNA]</scope>
    <source>
        <strain evidence="12 13">Map16</strain>
    </source>
</reference>
<dbReference type="Gene3D" id="1.10.20.10">
    <property type="entry name" value="Histone, subunit A"/>
    <property type="match status" value="1"/>
</dbReference>
<evidence type="ECO:0000256" key="6">
    <source>
        <dbReference type="ARBA" id="ARBA00023163"/>
    </source>
</evidence>
<feature type="repeat" description="WD" evidence="8">
    <location>
        <begin position="646"/>
        <end position="674"/>
    </location>
</feature>
<evidence type="ECO:0000259" key="10">
    <source>
        <dbReference type="Pfam" id="PF07524"/>
    </source>
</evidence>
<gene>
    <name evidence="12" type="ORF">CDD80_5462</name>
</gene>
<dbReference type="CDD" id="cd00076">
    <property type="entry name" value="HFD_SF"/>
    <property type="match status" value="1"/>
</dbReference>
<dbReference type="PROSITE" id="PS00678">
    <property type="entry name" value="WD_REPEATS_1"/>
    <property type="match status" value="4"/>
</dbReference>
<dbReference type="AlphaFoldDB" id="A0A2C5YM76"/>
<comment type="caution">
    <text evidence="12">The sequence shown here is derived from an EMBL/GenBank/DDBJ whole genome shotgun (WGS) entry which is preliminary data.</text>
</comment>
<evidence type="ECO:0000313" key="12">
    <source>
        <dbReference type="EMBL" id="PHH79188.1"/>
    </source>
</evidence>
<dbReference type="PROSITE" id="PS50294">
    <property type="entry name" value="WD_REPEATS_REGION"/>
    <property type="match status" value="6"/>
</dbReference>
<dbReference type="InterPro" id="IPR006565">
    <property type="entry name" value="BTP"/>
</dbReference>
<feature type="repeat" description="WD" evidence="8">
    <location>
        <begin position="546"/>
        <end position="587"/>
    </location>
</feature>
<dbReference type="InterPro" id="IPR001680">
    <property type="entry name" value="WD40_rpt"/>
</dbReference>
<keyword evidence="7" id="KW-0539">Nucleus</keyword>
<dbReference type="Proteomes" id="UP000226431">
    <property type="component" value="Unassembled WGS sequence"/>
</dbReference>
<evidence type="ECO:0000256" key="4">
    <source>
        <dbReference type="ARBA" id="ARBA00022737"/>
    </source>
</evidence>
<feature type="repeat" description="WD" evidence="8">
    <location>
        <begin position="502"/>
        <end position="539"/>
    </location>
</feature>
<dbReference type="CDD" id="cd08049">
    <property type="entry name" value="TAF8"/>
    <property type="match status" value="1"/>
</dbReference>
<dbReference type="FunFam" id="2.130.10.10:FF:000039">
    <property type="entry name" value="Guanine nucleotide-binding protein subunit beta-like protein"/>
    <property type="match status" value="1"/>
</dbReference>
<dbReference type="PROSITE" id="PS50082">
    <property type="entry name" value="WD_REPEATS_2"/>
    <property type="match status" value="6"/>
</dbReference>
<organism evidence="12 13">
    <name type="scientific">Ophiocordyceps camponoti-rufipedis</name>
    <dbReference type="NCBI Taxonomy" id="2004952"/>
    <lineage>
        <taxon>Eukaryota</taxon>
        <taxon>Fungi</taxon>
        <taxon>Dikarya</taxon>
        <taxon>Ascomycota</taxon>
        <taxon>Pezizomycotina</taxon>
        <taxon>Sordariomycetes</taxon>
        <taxon>Hypocreomycetidae</taxon>
        <taxon>Hypocreales</taxon>
        <taxon>Ophiocordycipitaceae</taxon>
        <taxon>Ophiocordyceps</taxon>
    </lineage>
</organism>
<keyword evidence="13" id="KW-1185">Reference proteome</keyword>
<dbReference type="SMART" id="SM00320">
    <property type="entry name" value="WD40"/>
    <property type="match status" value="7"/>
</dbReference>
<dbReference type="InterPro" id="IPR020472">
    <property type="entry name" value="WD40_PAC1"/>
</dbReference>
<sequence>MPSKRSLSPEDGSLESASKRPRANTLPGEAPNDSFDEALDDSDRALVSLSSTHRHHARLGLQRSIALVLNHDGFSSATPEAMESFTSLIECYMESLIEETKRFALSARRELPIPTDFGLMLRYHNLSTASLRPHLKHPLSRRPQLAPTYDTVTTADADALRTLPLLSPELSGEADKKTKEYIPASFPDFPSRHTYRYTPQAESGGRDPKKIREEAARTAQQGEDALRRLVRASKMRKQKEAKTLVERDNHGRERFRLWESTMRRFMGSDGRGENAGQVEIADHSMIVNGDAVFARKDVSRLGKRSGAMPVKDANTIYRDPAKGFADEPWSNLEPHEPPLEQTPSASQSHQRIAACHTAMAEQLILKGTLESHTGWVTSLATSMENPNMLLSGSRDGELIIWNLTRDEHQYGYPKRSLRGHSHIVSDCVISSDGAYALSASWDRTLRLWELNTGLTTRRFVGHTNDVLSVSFSADNRQIVSGSRDRTIKLWNTLGDCKYTITDKGHSDWVSCVRFSPNPQNPVIVSCGWDRLVKAWELSSCKLQTDHIGHTGYINTVTISPDGSLCASGGKDGTTMLWDLNESKHLYSLNAGDVIHALVFSPNRYWLCAATASSIIIFDLEKKSKVDELKPDFASVGKKSRDPECISLAWSADGQTLFAGYTDKLIRAWGVMSRA</sequence>
<evidence type="ECO:0000256" key="7">
    <source>
        <dbReference type="ARBA" id="ARBA00023242"/>
    </source>
</evidence>
<dbReference type="EMBL" id="NJES01000054">
    <property type="protein sequence ID" value="PHH79188.1"/>
    <property type="molecule type" value="Genomic_DNA"/>
</dbReference>
<dbReference type="InterPro" id="IPR045223">
    <property type="entry name" value="RACK1-like"/>
</dbReference>
<protein>
    <submittedName>
        <fullName evidence="12">Uncharacterized protein</fullName>
    </submittedName>
</protein>
<proteinExistence type="inferred from homology"/>
<evidence type="ECO:0000256" key="5">
    <source>
        <dbReference type="ARBA" id="ARBA00023015"/>
    </source>
</evidence>
<feature type="repeat" description="WD" evidence="8">
    <location>
        <begin position="369"/>
        <end position="411"/>
    </location>
</feature>
<dbReference type="Pfam" id="PF10406">
    <property type="entry name" value="TAF8_C"/>
    <property type="match status" value="1"/>
</dbReference>
<dbReference type="Pfam" id="PF07524">
    <property type="entry name" value="Bromo_TP"/>
    <property type="match status" value="1"/>
</dbReference>
<evidence type="ECO:0000259" key="11">
    <source>
        <dbReference type="Pfam" id="PF10406"/>
    </source>
</evidence>
<dbReference type="Pfam" id="PF00400">
    <property type="entry name" value="WD40"/>
    <property type="match status" value="6"/>
</dbReference>
<evidence type="ECO:0000256" key="2">
    <source>
        <dbReference type="ARBA" id="ARBA00007253"/>
    </source>
</evidence>
<dbReference type="GO" id="GO:0007165">
    <property type="term" value="P:signal transduction"/>
    <property type="evidence" value="ECO:0007669"/>
    <property type="project" value="UniProtKB-ARBA"/>
</dbReference>
<feature type="repeat" description="WD" evidence="8">
    <location>
        <begin position="459"/>
        <end position="491"/>
    </location>
</feature>
<comment type="subcellular location">
    <subcellularLocation>
        <location evidence="1">Nucleus</location>
    </subcellularLocation>
</comment>
<feature type="domain" description="Bromodomain associated" evidence="10">
    <location>
        <begin position="56"/>
        <end position="123"/>
    </location>
</feature>
<feature type="region of interest" description="Disordered" evidence="9">
    <location>
        <begin position="324"/>
        <end position="346"/>
    </location>
</feature>
<dbReference type="InterPro" id="IPR019775">
    <property type="entry name" value="WD40_repeat_CS"/>
</dbReference>
<dbReference type="PANTHER" id="PTHR19868">
    <property type="entry name" value="RECEPTOR FOR ACTIVATED PROTEIN KINASE C RACK1"/>
    <property type="match status" value="1"/>
</dbReference>
<feature type="region of interest" description="Disordered" evidence="9">
    <location>
        <begin position="1"/>
        <end position="37"/>
    </location>
</feature>
<evidence type="ECO:0000256" key="8">
    <source>
        <dbReference type="PROSITE-ProRule" id="PRU00221"/>
    </source>
</evidence>
<dbReference type="GO" id="GO:0043022">
    <property type="term" value="F:ribosome binding"/>
    <property type="evidence" value="ECO:0007669"/>
    <property type="project" value="InterPro"/>
</dbReference>
<dbReference type="CDD" id="cd00200">
    <property type="entry name" value="WD40"/>
    <property type="match status" value="1"/>
</dbReference>
<keyword evidence="4" id="KW-0677">Repeat</keyword>
<dbReference type="GO" id="GO:0045182">
    <property type="term" value="F:translation regulator activity"/>
    <property type="evidence" value="ECO:0007669"/>
    <property type="project" value="InterPro"/>
</dbReference>
<evidence type="ECO:0000256" key="9">
    <source>
        <dbReference type="SAM" id="MobiDB-lite"/>
    </source>
</evidence>
<keyword evidence="6" id="KW-0804">Transcription</keyword>
<dbReference type="InterPro" id="IPR015943">
    <property type="entry name" value="WD40/YVTN_repeat-like_dom_sf"/>
</dbReference>
<dbReference type="InterPro" id="IPR036322">
    <property type="entry name" value="WD40_repeat_dom_sf"/>
</dbReference>